<evidence type="ECO:0000313" key="3">
    <source>
        <dbReference type="Proteomes" id="UP000253742"/>
    </source>
</evidence>
<feature type="region of interest" description="Disordered" evidence="1">
    <location>
        <begin position="1"/>
        <end position="66"/>
    </location>
</feature>
<dbReference type="EMBL" id="QQBH01000004">
    <property type="protein sequence ID" value="RDD89928.1"/>
    <property type="molecule type" value="Genomic_DNA"/>
</dbReference>
<evidence type="ECO:0000256" key="1">
    <source>
        <dbReference type="SAM" id="MobiDB-lite"/>
    </source>
</evidence>
<accession>A0A369VD86</accession>
<evidence type="ECO:0000313" key="2">
    <source>
        <dbReference type="EMBL" id="RDD89928.1"/>
    </source>
</evidence>
<organism evidence="2 3">
    <name type="scientific">Streptomyces parvulus</name>
    <dbReference type="NCBI Taxonomy" id="146923"/>
    <lineage>
        <taxon>Bacteria</taxon>
        <taxon>Bacillati</taxon>
        <taxon>Actinomycetota</taxon>
        <taxon>Actinomycetes</taxon>
        <taxon>Kitasatosporales</taxon>
        <taxon>Streptomycetaceae</taxon>
        <taxon>Streptomyces</taxon>
    </lineage>
</organism>
<sequence>MRTRPSRPKGGSGGAAPRNGTPSAPHGTDTPRTTEEPPHRRRQKQALRKLRPMSHPHTRDPGHTSG</sequence>
<dbReference type="AlphaFoldDB" id="A0A369VD86"/>
<comment type="caution">
    <text evidence="2">The sequence shown here is derived from an EMBL/GenBank/DDBJ whole genome shotgun (WGS) entry which is preliminary data.</text>
</comment>
<proteinExistence type="predicted"/>
<reference evidence="2 3" key="1">
    <citation type="submission" date="2018-07" db="EMBL/GenBank/DDBJ databases">
        <title>Genome guided investigation of antibiotics producing actinomycetales strain isolated from a Macau mangrove ecosystem.</title>
        <authorList>
            <person name="Hu D."/>
        </authorList>
    </citation>
    <scope>NUCLEOTIDE SEQUENCE [LARGE SCALE GENOMIC DNA]</scope>
    <source>
        <strain evidence="2 3">2297</strain>
    </source>
</reference>
<protein>
    <submittedName>
        <fullName evidence="2">Uncharacterized protein</fullName>
    </submittedName>
</protein>
<feature type="compositionally biased region" description="Basic and acidic residues" evidence="1">
    <location>
        <begin position="57"/>
        <end position="66"/>
    </location>
</feature>
<feature type="compositionally biased region" description="Basic residues" evidence="1">
    <location>
        <begin position="39"/>
        <end position="56"/>
    </location>
</feature>
<dbReference type="Proteomes" id="UP000253742">
    <property type="component" value="Unassembled WGS sequence"/>
</dbReference>
<name>A0A369VD86_9ACTN</name>
<gene>
    <name evidence="2" type="ORF">DVZ84_07835</name>
</gene>